<comment type="caution">
    <text evidence="1">The sequence shown here is derived from an EMBL/GenBank/DDBJ whole genome shotgun (WGS) entry which is preliminary data.</text>
</comment>
<accession>A0ABR1RSH2</accession>
<gene>
    <name evidence="1" type="ORF">PG993_014173</name>
</gene>
<keyword evidence="2" id="KW-1185">Reference proteome</keyword>
<proteinExistence type="predicted"/>
<evidence type="ECO:0000313" key="2">
    <source>
        <dbReference type="Proteomes" id="UP001444661"/>
    </source>
</evidence>
<dbReference type="Proteomes" id="UP001444661">
    <property type="component" value="Unassembled WGS sequence"/>
</dbReference>
<name>A0ABR1RSH2_9PEZI</name>
<sequence length="128" mass="13546">MAHYMRNKKLDLPAVGLPFASPAVARDQPDVTTITVRPPPTPTSATTTPCPVVTSVGICPSCTSTQIPCIKVSTVYDNLPGCPSPAPTSIVDYFCDFPCPPKSCSTLYIYPDRPTDSWVSDAAAPTAN</sequence>
<protein>
    <submittedName>
        <fullName evidence="1">Uncharacterized protein</fullName>
    </submittedName>
</protein>
<organism evidence="1 2">
    <name type="scientific">Apiospora rasikravindrae</name>
    <dbReference type="NCBI Taxonomy" id="990691"/>
    <lineage>
        <taxon>Eukaryota</taxon>
        <taxon>Fungi</taxon>
        <taxon>Dikarya</taxon>
        <taxon>Ascomycota</taxon>
        <taxon>Pezizomycotina</taxon>
        <taxon>Sordariomycetes</taxon>
        <taxon>Xylariomycetidae</taxon>
        <taxon>Amphisphaeriales</taxon>
        <taxon>Apiosporaceae</taxon>
        <taxon>Apiospora</taxon>
    </lineage>
</organism>
<dbReference type="EMBL" id="JAQQWK010000013">
    <property type="protein sequence ID" value="KAK8017847.1"/>
    <property type="molecule type" value="Genomic_DNA"/>
</dbReference>
<evidence type="ECO:0000313" key="1">
    <source>
        <dbReference type="EMBL" id="KAK8017847.1"/>
    </source>
</evidence>
<reference evidence="1 2" key="1">
    <citation type="submission" date="2023-01" db="EMBL/GenBank/DDBJ databases">
        <title>Analysis of 21 Apiospora genomes using comparative genomics revels a genus with tremendous synthesis potential of carbohydrate active enzymes and secondary metabolites.</title>
        <authorList>
            <person name="Sorensen T."/>
        </authorList>
    </citation>
    <scope>NUCLEOTIDE SEQUENCE [LARGE SCALE GENOMIC DNA]</scope>
    <source>
        <strain evidence="1 2">CBS 33761</strain>
    </source>
</reference>